<gene>
    <name evidence="2" type="ORF">IAA52_11330</name>
</gene>
<reference evidence="2" key="2">
    <citation type="journal article" date="2021" name="PeerJ">
        <title>Extensive microbial diversity within the chicken gut microbiome revealed by metagenomics and culture.</title>
        <authorList>
            <person name="Gilroy R."/>
            <person name="Ravi A."/>
            <person name="Getino M."/>
            <person name="Pursley I."/>
            <person name="Horton D.L."/>
            <person name="Alikhan N.F."/>
            <person name="Baker D."/>
            <person name="Gharbi K."/>
            <person name="Hall N."/>
            <person name="Watson M."/>
            <person name="Adriaenssens E.M."/>
            <person name="Foster-Nyarko E."/>
            <person name="Jarju S."/>
            <person name="Secka A."/>
            <person name="Antonio M."/>
            <person name="Oren A."/>
            <person name="Chaudhuri R.R."/>
            <person name="La Ragione R."/>
            <person name="Hildebrand F."/>
            <person name="Pallen M.J."/>
        </authorList>
    </citation>
    <scope>NUCLEOTIDE SEQUENCE</scope>
    <source>
        <strain evidence="2">ChiSjej6B24-2974</strain>
    </source>
</reference>
<proteinExistence type="predicted"/>
<dbReference type="EMBL" id="DVFZ01000105">
    <property type="protein sequence ID" value="HIQ83680.1"/>
    <property type="molecule type" value="Genomic_DNA"/>
</dbReference>
<accession>A0A9D0ZNH4</accession>
<dbReference type="InterPro" id="IPR045865">
    <property type="entry name" value="ACT-like_dom_sf"/>
</dbReference>
<evidence type="ECO:0000259" key="1">
    <source>
        <dbReference type="PROSITE" id="PS51671"/>
    </source>
</evidence>
<evidence type="ECO:0000313" key="3">
    <source>
        <dbReference type="Proteomes" id="UP000824260"/>
    </source>
</evidence>
<feature type="domain" description="ACT" evidence="1">
    <location>
        <begin position="79"/>
        <end position="155"/>
    </location>
</feature>
<dbReference type="Pfam" id="PF00753">
    <property type="entry name" value="Lactamase_B"/>
    <property type="match status" value="1"/>
</dbReference>
<sequence>MRKTYVTKMPDKAGAFLLASRIIAGGGGNIVRVNYNKAVDLHTLFIEVSATAEQHERIERGLAACGYLPEREENRRILMIVLTLPDRPGAVAPVLEVLSRRRVNISYISSQENGTPFQHFKMGLLIENTGEIKRLIDDISQICEISILNYEVTDRLLDGTVFYITFANEMREILSLSQEQTNAVLIHANRLMQLLDEQNKSPLQTFDYIRRFAQFVTSHRGEGFFANIDSVRLADGLLLHAIEPPCGSNTYALEYHGELLFVDCGFACYKGEMLRLLEERFPRFSLRRKEIWLTHADVDHAGLLPLFDEAWMSQSCYENFALEARGEANFREQNPLHAPYCALSKIISAYAPPDLSRCHAVGEKRDAAPLSYIGSRAFGPWKFDFYEGNGGHVRGETVIVCEKLQLVFSGDIYVNIKGYSAEQREFNRLAPFLMTGVDSNPAAARECRALLTQKYAGYLFCPGHGPVCRLE</sequence>
<reference evidence="2" key="1">
    <citation type="submission" date="2020-10" db="EMBL/GenBank/DDBJ databases">
        <authorList>
            <person name="Gilroy R."/>
        </authorList>
    </citation>
    <scope>NUCLEOTIDE SEQUENCE</scope>
    <source>
        <strain evidence="2">ChiSjej6B24-2974</strain>
    </source>
</reference>
<protein>
    <submittedName>
        <fullName evidence="2">MBL fold metallo-hydrolase</fullName>
    </submittedName>
</protein>
<dbReference type="InterPro" id="IPR002912">
    <property type="entry name" value="ACT_dom"/>
</dbReference>
<name>A0A9D0ZNH4_9FIRM</name>
<organism evidence="2 3">
    <name type="scientific">Candidatus Pullichristensenella stercorigallinarum</name>
    <dbReference type="NCBI Taxonomy" id="2840909"/>
    <lineage>
        <taxon>Bacteria</taxon>
        <taxon>Bacillati</taxon>
        <taxon>Bacillota</taxon>
        <taxon>Clostridia</taxon>
        <taxon>Candidatus Pullichristensenella</taxon>
    </lineage>
</organism>
<dbReference type="SUPFAM" id="SSF56281">
    <property type="entry name" value="Metallo-hydrolase/oxidoreductase"/>
    <property type="match status" value="1"/>
</dbReference>
<dbReference type="Gene3D" id="3.60.15.10">
    <property type="entry name" value="Ribonuclease Z/Hydroxyacylglutathione hydrolase-like"/>
    <property type="match status" value="1"/>
</dbReference>
<dbReference type="SUPFAM" id="SSF55021">
    <property type="entry name" value="ACT-like"/>
    <property type="match status" value="1"/>
</dbReference>
<comment type="caution">
    <text evidence="2">The sequence shown here is derived from an EMBL/GenBank/DDBJ whole genome shotgun (WGS) entry which is preliminary data.</text>
</comment>
<evidence type="ECO:0000313" key="2">
    <source>
        <dbReference type="EMBL" id="HIQ83680.1"/>
    </source>
</evidence>
<dbReference type="Gene3D" id="3.30.70.260">
    <property type="match status" value="1"/>
</dbReference>
<dbReference type="CDD" id="cd02116">
    <property type="entry name" value="ACT"/>
    <property type="match status" value="1"/>
</dbReference>
<dbReference type="AlphaFoldDB" id="A0A9D0ZNH4"/>
<dbReference type="SMART" id="SM00849">
    <property type="entry name" value="Lactamase_B"/>
    <property type="match status" value="1"/>
</dbReference>
<dbReference type="InterPro" id="IPR001279">
    <property type="entry name" value="Metallo-B-lactamas"/>
</dbReference>
<dbReference type="InterPro" id="IPR036866">
    <property type="entry name" value="RibonucZ/Hydroxyglut_hydro"/>
</dbReference>
<dbReference type="PROSITE" id="PS51671">
    <property type="entry name" value="ACT"/>
    <property type="match status" value="1"/>
</dbReference>
<dbReference type="Proteomes" id="UP000824260">
    <property type="component" value="Unassembled WGS sequence"/>
</dbReference>